<reference evidence="5 6" key="1">
    <citation type="journal article" date="2014" name="Int. J. Syst. Evol. Microbiol.">
        <title>Complete genome sequence of Corynebacterium casei LMG S-19264T (=DSM 44701T), isolated from a smear-ripened cheese.</title>
        <authorList>
            <consortium name="US DOE Joint Genome Institute (JGI-PGF)"/>
            <person name="Walter F."/>
            <person name="Albersmeier A."/>
            <person name="Kalinowski J."/>
            <person name="Ruckert C."/>
        </authorList>
    </citation>
    <scope>NUCLEOTIDE SEQUENCE [LARGE SCALE GENOMIC DNA]</scope>
    <source>
        <strain evidence="5 6">NBRC 110095</strain>
    </source>
</reference>
<dbReference type="InterPro" id="IPR010499">
    <property type="entry name" value="AraC_E-bd"/>
</dbReference>
<dbReference type="PROSITE" id="PS01124">
    <property type="entry name" value="HTH_ARAC_FAMILY_2"/>
    <property type="match status" value="1"/>
</dbReference>
<evidence type="ECO:0000256" key="3">
    <source>
        <dbReference type="ARBA" id="ARBA00023163"/>
    </source>
</evidence>
<dbReference type="RefSeq" id="WP_232595637.1">
    <property type="nucleotide sequence ID" value="NZ_BSPD01000003.1"/>
</dbReference>
<keyword evidence="2" id="KW-0238">DNA-binding</keyword>
<keyword evidence="3" id="KW-0804">Transcription</keyword>
<accession>A0AA37T031</accession>
<feature type="domain" description="HTH araC/xylS-type" evidence="4">
    <location>
        <begin position="8"/>
        <end position="106"/>
    </location>
</feature>
<evidence type="ECO:0000313" key="5">
    <source>
        <dbReference type="EMBL" id="GLS24434.1"/>
    </source>
</evidence>
<dbReference type="InterPro" id="IPR018060">
    <property type="entry name" value="HTH_AraC"/>
</dbReference>
<dbReference type="EMBL" id="BSPD01000003">
    <property type="protein sequence ID" value="GLS24434.1"/>
    <property type="molecule type" value="Genomic_DNA"/>
</dbReference>
<dbReference type="SMART" id="SM00342">
    <property type="entry name" value="HTH_ARAC"/>
    <property type="match status" value="1"/>
</dbReference>
<organism evidence="5 6">
    <name type="scientific">Marinibactrum halimedae</name>
    <dbReference type="NCBI Taxonomy" id="1444977"/>
    <lineage>
        <taxon>Bacteria</taxon>
        <taxon>Pseudomonadati</taxon>
        <taxon>Pseudomonadota</taxon>
        <taxon>Gammaproteobacteria</taxon>
        <taxon>Cellvibrionales</taxon>
        <taxon>Cellvibrionaceae</taxon>
        <taxon>Marinibactrum</taxon>
    </lineage>
</organism>
<evidence type="ECO:0000259" key="4">
    <source>
        <dbReference type="PROSITE" id="PS01124"/>
    </source>
</evidence>
<dbReference type="AlphaFoldDB" id="A0AA37T031"/>
<dbReference type="Gene3D" id="1.10.10.60">
    <property type="entry name" value="Homeodomain-like"/>
    <property type="match status" value="2"/>
</dbReference>
<evidence type="ECO:0000313" key="6">
    <source>
        <dbReference type="Proteomes" id="UP001156870"/>
    </source>
</evidence>
<dbReference type="InterPro" id="IPR011256">
    <property type="entry name" value="Reg_factor_effector_dom_sf"/>
</dbReference>
<name>A0AA37T031_9GAMM</name>
<sequence>MRAEEQIFEATEYIERNLVSTITAPEIAEHSCLSLRQMYRLFQKHTGDSVQSYVRTRRLTEASRQLIESPRNILDIALEFQFQSAEVFTRAFRRLFWVSPKNFRSIGSPYNATQRNPMTPSDLSFITQSCTHPPKIIELPQLNIVGHHCIQPHYSIRVDDNPLHNAMMLEEVQRYQQQIGNKVDAQPWHVSWRQTSNMTFHNLNNFFGVHVSEPDKHPSFFSSLRIPANTYAVFSHSSSQTSVDFTIMLAHHWIKNSQYHYGDGPALFRAHDNQSQVGELYLPISKQLSSYMDWWQGYDAFLTQK</sequence>
<comment type="caution">
    <text evidence="5">The sequence shown here is derived from an EMBL/GenBank/DDBJ whole genome shotgun (WGS) entry which is preliminary data.</text>
</comment>
<dbReference type="InterPro" id="IPR009057">
    <property type="entry name" value="Homeodomain-like_sf"/>
</dbReference>
<dbReference type="Gene3D" id="3.20.80.10">
    <property type="entry name" value="Regulatory factor, effector binding domain"/>
    <property type="match status" value="1"/>
</dbReference>
<dbReference type="InterPro" id="IPR029441">
    <property type="entry name" value="Cass2"/>
</dbReference>
<dbReference type="SUPFAM" id="SSF46689">
    <property type="entry name" value="Homeodomain-like"/>
    <property type="match status" value="2"/>
</dbReference>
<dbReference type="SUPFAM" id="SSF55136">
    <property type="entry name" value="Probable bacterial effector-binding domain"/>
    <property type="match status" value="1"/>
</dbReference>
<dbReference type="Proteomes" id="UP001156870">
    <property type="component" value="Unassembled WGS sequence"/>
</dbReference>
<dbReference type="Pfam" id="PF14526">
    <property type="entry name" value="Cass2"/>
    <property type="match status" value="1"/>
</dbReference>
<gene>
    <name evidence="5" type="ORF">GCM10007877_01450</name>
</gene>
<evidence type="ECO:0000256" key="1">
    <source>
        <dbReference type="ARBA" id="ARBA00023015"/>
    </source>
</evidence>
<dbReference type="GO" id="GO:0003700">
    <property type="term" value="F:DNA-binding transcription factor activity"/>
    <property type="evidence" value="ECO:0007669"/>
    <property type="project" value="InterPro"/>
</dbReference>
<evidence type="ECO:0000256" key="2">
    <source>
        <dbReference type="ARBA" id="ARBA00023125"/>
    </source>
</evidence>
<dbReference type="InterPro" id="IPR050959">
    <property type="entry name" value="MarA-like"/>
</dbReference>
<protein>
    <submittedName>
        <fullName evidence="5">AraC family transcriptional regulator</fullName>
    </submittedName>
</protein>
<dbReference type="PANTHER" id="PTHR47504">
    <property type="entry name" value="RIGHT ORIGIN-BINDING PROTEIN"/>
    <property type="match status" value="1"/>
</dbReference>
<dbReference type="Pfam" id="PF12833">
    <property type="entry name" value="HTH_18"/>
    <property type="match status" value="1"/>
</dbReference>
<dbReference type="GO" id="GO:0043565">
    <property type="term" value="F:sequence-specific DNA binding"/>
    <property type="evidence" value="ECO:0007669"/>
    <property type="project" value="InterPro"/>
</dbReference>
<proteinExistence type="predicted"/>
<dbReference type="SMART" id="SM00871">
    <property type="entry name" value="AraC_E_bind"/>
    <property type="match status" value="1"/>
</dbReference>
<keyword evidence="6" id="KW-1185">Reference proteome</keyword>
<dbReference type="PANTHER" id="PTHR47504:SF5">
    <property type="entry name" value="RIGHT ORIGIN-BINDING PROTEIN"/>
    <property type="match status" value="1"/>
</dbReference>
<keyword evidence="1" id="KW-0805">Transcription regulation</keyword>